<evidence type="ECO:0000313" key="2">
    <source>
        <dbReference type="EnsemblPlants" id="PGSC0003DMT400096144"/>
    </source>
</evidence>
<evidence type="ECO:0000259" key="1">
    <source>
        <dbReference type="Pfam" id="PF20167"/>
    </source>
</evidence>
<accession>M1DXT1</accession>
<dbReference type="InParanoid" id="M1DXT1"/>
<protein>
    <recommendedName>
        <fullName evidence="1">Putative plant transposon protein domain-containing protein</fullName>
    </recommendedName>
</protein>
<dbReference type="AlphaFoldDB" id="M1DXT1"/>
<evidence type="ECO:0000313" key="3">
    <source>
        <dbReference type="Proteomes" id="UP000011115"/>
    </source>
</evidence>
<dbReference type="PaxDb" id="4113-PGSC0003DMT400096144"/>
<proteinExistence type="predicted"/>
<feature type="domain" description="Putative plant transposon protein" evidence="1">
    <location>
        <begin position="55"/>
        <end position="175"/>
    </location>
</feature>
<dbReference type="Pfam" id="PF20167">
    <property type="entry name" value="Transposase_32"/>
    <property type="match status" value="1"/>
</dbReference>
<organism evidence="2 3">
    <name type="scientific">Solanum tuberosum</name>
    <name type="common">Potato</name>
    <dbReference type="NCBI Taxonomy" id="4113"/>
    <lineage>
        <taxon>Eukaryota</taxon>
        <taxon>Viridiplantae</taxon>
        <taxon>Streptophyta</taxon>
        <taxon>Embryophyta</taxon>
        <taxon>Tracheophyta</taxon>
        <taxon>Spermatophyta</taxon>
        <taxon>Magnoliopsida</taxon>
        <taxon>eudicotyledons</taxon>
        <taxon>Gunneridae</taxon>
        <taxon>Pentapetalae</taxon>
        <taxon>asterids</taxon>
        <taxon>lamiids</taxon>
        <taxon>Solanales</taxon>
        <taxon>Solanaceae</taxon>
        <taxon>Solanoideae</taxon>
        <taxon>Solaneae</taxon>
        <taxon>Solanum</taxon>
    </lineage>
</organism>
<name>M1DXT1_SOLTU</name>
<dbReference type="HOGENOM" id="CLU_055921_0_0_1"/>
<sequence length="261" mass="29999">MAGANEENLHFVRLPDAASRKRHHNYRNNKFYCERGFVLLELDEKAPAFHAGLMEFGWAPLTEAPPVARSDWVREFYAILPTVRWDGPHPSVRILGVDIPLNTTTINKVLELPEVSNAEYEAKLWEMYLGWLRDTLVKPAHRDRDYWPTIEGIELNVAAQITEYLRMEDVLPGQQKGLLPTRTRECAVQKGAQVDEDLAAVRKRLGHSFADTTSVPPNTALEVEILCYNLRQERRKGLKRDRLMVWIWKAVRIIFTCVAPG</sequence>
<dbReference type="EnsemblPlants" id="PGSC0003DMT400096144">
    <property type="protein sequence ID" value="PGSC0003DMT400096144"/>
    <property type="gene ID" value="PGSC0003DMG400045715"/>
</dbReference>
<reference evidence="2" key="2">
    <citation type="submission" date="2015-06" db="UniProtKB">
        <authorList>
            <consortium name="EnsemblPlants"/>
        </authorList>
    </citation>
    <scope>IDENTIFICATION</scope>
    <source>
        <strain evidence="2">DM1-3 516 R44</strain>
    </source>
</reference>
<keyword evidence="3" id="KW-1185">Reference proteome</keyword>
<dbReference type="Proteomes" id="UP000011115">
    <property type="component" value="Unassembled WGS sequence"/>
</dbReference>
<reference evidence="3" key="1">
    <citation type="journal article" date="2011" name="Nature">
        <title>Genome sequence and analysis of the tuber crop potato.</title>
        <authorList>
            <consortium name="The Potato Genome Sequencing Consortium"/>
        </authorList>
    </citation>
    <scope>NUCLEOTIDE SEQUENCE [LARGE SCALE GENOMIC DNA]</scope>
    <source>
        <strain evidence="3">cv. DM1-3 516 R44</strain>
    </source>
</reference>
<dbReference type="InterPro" id="IPR046796">
    <property type="entry name" value="Transposase_32_dom"/>
</dbReference>
<dbReference type="Gramene" id="PGSC0003DMT400096144">
    <property type="protein sequence ID" value="PGSC0003DMT400096144"/>
    <property type="gene ID" value="PGSC0003DMG400045715"/>
</dbReference>